<dbReference type="InterPro" id="IPR007867">
    <property type="entry name" value="GMC_OxRtase_C"/>
</dbReference>
<accession>A0A8K0R8E8</accession>
<protein>
    <submittedName>
        <fullName evidence="5">Uncharacterized protein</fullName>
    </submittedName>
</protein>
<evidence type="ECO:0000313" key="5">
    <source>
        <dbReference type="EMBL" id="KAH7087858.1"/>
    </source>
</evidence>
<dbReference type="SUPFAM" id="SSF51905">
    <property type="entry name" value="FAD/NAD(P)-binding domain"/>
    <property type="match status" value="1"/>
</dbReference>
<comment type="caution">
    <text evidence="5">The sequence shown here is derived from an EMBL/GenBank/DDBJ whole genome shotgun (WGS) entry which is preliminary data.</text>
</comment>
<dbReference type="Pfam" id="PF00732">
    <property type="entry name" value="GMC_oxred_N"/>
    <property type="match status" value="1"/>
</dbReference>
<dbReference type="InterPro" id="IPR000172">
    <property type="entry name" value="GMC_OxRdtase_N"/>
</dbReference>
<evidence type="ECO:0000259" key="3">
    <source>
        <dbReference type="Pfam" id="PF00732"/>
    </source>
</evidence>
<proteinExistence type="inferred from homology"/>
<dbReference type="Proteomes" id="UP000813461">
    <property type="component" value="Unassembled WGS sequence"/>
</dbReference>
<gene>
    <name evidence="5" type="ORF">FB567DRAFT_443230</name>
</gene>
<feature type="domain" description="Glucose-methanol-choline oxidoreductase N-terminal" evidence="3">
    <location>
        <begin position="5"/>
        <end position="311"/>
    </location>
</feature>
<dbReference type="SUPFAM" id="SSF54373">
    <property type="entry name" value="FAD-linked reductases, C-terminal domain"/>
    <property type="match status" value="1"/>
</dbReference>
<keyword evidence="2" id="KW-0285">Flavoprotein</keyword>
<organism evidence="5 6">
    <name type="scientific">Paraphoma chrysanthemicola</name>
    <dbReference type="NCBI Taxonomy" id="798071"/>
    <lineage>
        <taxon>Eukaryota</taxon>
        <taxon>Fungi</taxon>
        <taxon>Dikarya</taxon>
        <taxon>Ascomycota</taxon>
        <taxon>Pezizomycotina</taxon>
        <taxon>Dothideomycetes</taxon>
        <taxon>Pleosporomycetidae</taxon>
        <taxon>Pleosporales</taxon>
        <taxon>Pleosporineae</taxon>
        <taxon>Phaeosphaeriaceae</taxon>
        <taxon>Paraphoma</taxon>
    </lineage>
</organism>
<dbReference type="PANTHER" id="PTHR11552:SF134">
    <property type="entry name" value="GLUCOSE-METHANOL-CHOLINE OXIDOREDUCTASE N-TERMINAL DOMAIN-CONTAINING PROTEIN"/>
    <property type="match status" value="1"/>
</dbReference>
<dbReference type="Gene3D" id="3.50.50.60">
    <property type="entry name" value="FAD/NAD(P)-binding domain"/>
    <property type="match status" value="1"/>
</dbReference>
<dbReference type="Gene3D" id="3.30.560.10">
    <property type="entry name" value="Glucose Oxidase, domain 3"/>
    <property type="match status" value="1"/>
</dbReference>
<dbReference type="AlphaFoldDB" id="A0A8K0R8E8"/>
<dbReference type="OrthoDB" id="269227at2759"/>
<dbReference type="InterPro" id="IPR012132">
    <property type="entry name" value="GMC_OxRdtase"/>
</dbReference>
<evidence type="ECO:0000256" key="1">
    <source>
        <dbReference type="ARBA" id="ARBA00010790"/>
    </source>
</evidence>
<dbReference type="EMBL" id="JAGMVJ010000009">
    <property type="protein sequence ID" value="KAH7087858.1"/>
    <property type="molecule type" value="Genomic_DNA"/>
</dbReference>
<comment type="similarity">
    <text evidence="1">Belongs to the GMC oxidoreductase family.</text>
</comment>
<keyword evidence="2" id="KW-0274">FAD</keyword>
<keyword evidence="6" id="KW-1185">Reference proteome</keyword>
<evidence type="ECO:0000259" key="4">
    <source>
        <dbReference type="Pfam" id="PF05199"/>
    </source>
</evidence>
<sequence>MSQTFDFVVVGAGTAGAILANRLASNSSRPTVALLETGSKQDGDSLRHTYDRFATAFTRPTLDYGYASTPQSLFGGREIAQFRGRGLGGSTQTNFQLWSLGARDEFDAWAEAVQDDEWKFRSILESVKKAWTMSIIEKLHVDLPDEWTKYVKPSEDAHGFSGEVDVSIGGVVELEAQYMIEAGIESGYPLNLDQNDGDPIGIGLTPATTKNGLRTTSASAYLDNKDLPNLTIITNTQVVKVLFDGNKAIGVKDIHGQTIMASKEIIISAGAIDSAKLLLLSGVGPAKDLQSLGIKVKADLPVGKNLMDHPCVPLTYHMRHEFSRRLELSHDSNAMEKALHELEHGKGPLTQYYSTTPTAYLRSRTILDSDEFKKLPISTQLLLKKPTVPMFELAIAGPLLPPSYEFEDPEDSFFNFFVVAMNAQSRGTITLADTDPLEKPIIDPQYLEHAYDRLVLKNAIREALKWVHAPSLKAFIKHAILAPTTGSDEDIEARCSHIVHRCLESCTVRMGLADDPLACLDHDLKVRGLEGLRVADLSVPPELPRYVFHSGI</sequence>
<feature type="domain" description="Glucose-methanol-choline oxidoreductase C-terminal" evidence="4">
    <location>
        <begin position="424"/>
        <end position="544"/>
    </location>
</feature>
<dbReference type="PANTHER" id="PTHR11552">
    <property type="entry name" value="GLUCOSE-METHANOL-CHOLINE GMC OXIDOREDUCTASE"/>
    <property type="match status" value="1"/>
</dbReference>
<dbReference type="Pfam" id="PF05199">
    <property type="entry name" value="GMC_oxred_C"/>
    <property type="match status" value="1"/>
</dbReference>
<evidence type="ECO:0000256" key="2">
    <source>
        <dbReference type="PIRSR" id="PIRSR000137-2"/>
    </source>
</evidence>
<dbReference type="GO" id="GO:0016614">
    <property type="term" value="F:oxidoreductase activity, acting on CH-OH group of donors"/>
    <property type="evidence" value="ECO:0007669"/>
    <property type="project" value="InterPro"/>
</dbReference>
<comment type="cofactor">
    <cofactor evidence="2">
        <name>FAD</name>
        <dbReference type="ChEBI" id="CHEBI:57692"/>
    </cofactor>
</comment>
<dbReference type="PIRSF" id="PIRSF000137">
    <property type="entry name" value="Alcohol_oxidase"/>
    <property type="match status" value="1"/>
</dbReference>
<reference evidence="5" key="1">
    <citation type="journal article" date="2021" name="Nat. Commun.">
        <title>Genetic determinants of endophytism in the Arabidopsis root mycobiome.</title>
        <authorList>
            <person name="Mesny F."/>
            <person name="Miyauchi S."/>
            <person name="Thiergart T."/>
            <person name="Pickel B."/>
            <person name="Atanasova L."/>
            <person name="Karlsson M."/>
            <person name="Huettel B."/>
            <person name="Barry K.W."/>
            <person name="Haridas S."/>
            <person name="Chen C."/>
            <person name="Bauer D."/>
            <person name="Andreopoulos W."/>
            <person name="Pangilinan J."/>
            <person name="LaButti K."/>
            <person name="Riley R."/>
            <person name="Lipzen A."/>
            <person name="Clum A."/>
            <person name="Drula E."/>
            <person name="Henrissat B."/>
            <person name="Kohler A."/>
            <person name="Grigoriev I.V."/>
            <person name="Martin F.M."/>
            <person name="Hacquard S."/>
        </authorList>
    </citation>
    <scope>NUCLEOTIDE SEQUENCE</scope>
    <source>
        <strain evidence="5">MPI-SDFR-AT-0120</strain>
    </source>
</reference>
<dbReference type="InterPro" id="IPR036188">
    <property type="entry name" value="FAD/NAD-bd_sf"/>
</dbReference>
<evidence type="ECO:0000313" key="6">
    <source>
        <dbReference type="Proteomes" id="UP000813461"/>
    </source>
</evidence>
<feature type="binding site" evidence="2">
    <location>
        <position position="238"/>
    </location>
    <ligand>
        <name>FAD</name>
        <dbReference type="ChEBI" id="CHEBI:57692"/>
    </ligand>
</feature>
<name>A0A8K0R8E8_9PLEO</name>
<dbReference type="GO" id="GO:0050660">
    <property type="term" value="F:flavin adenine dinucleotide binding"/>
    <property type="evidence" value="ECO:0007669"/>
    <property type="project" value="InterPro"/>
</dbReference>